<reference evidence="3" key="1">
    <citation type="submission" date="2020-11" db="EMBL/GenBank/DDBJ databases">
        <authorList>
            <consortium name="DOE Joint Genome Institute"/>
            <person name="Ahrendt S."/>
            <person name="Riley R."/>
            <person name="Andreopoulos W."/>
            <person name="Labutti K."/>
            <person name="Pangilinan J."/>
            <person name="Ruiz-Duenas F.J."/>
            <person name="Barrasa J.M."/>
            <person name="Sanchez-Garcia M."/>
            <person name="Camarero S."/>
            <person name="Miyauchi S."/>
            <person name="Serrano A."/>
            <person name="Linde D."/>
            <person name="Babiker R."/>
            <person name="Drula E."/>
            <person name="Ayuso-Fernandez I."/>
            <person name="Pacheco R."/>
            <person name="Padilla G."/>
            <person name="Ferreira P."/>
            <person name="Barriuso J."/>
            <person name="Kellner H."/>
            <person name="Castanera R."/>
            <person name="Alfaro M."/>
            <person name="Ramirez L."/>
            <person name="Pisabarro A.G."/>
            <person name="Kuo A."/>
            <person name="Tritt A."/>
            <person name="Lipzen A."/>
            <person name="He G."/>
            <person name="Yan M."/>
            <person name="Ng V."/>
            <person name="Cullen D."/>
            <person name="Martin F."/>
            <person name="Rosso M.-N."/>
            <person name="Henrissat B."/>
            <person name="Hibbett D."/>
            <person name="Martinez A.T."/>
            <person name="Grigoriev I.V."/>
        </authorList>
    </citation>
    <scope>NUCLEOTIDE SEQUENCE</scope>
    <source>
        <strain evidence="3">CBS 506.95</strain>
    </source>
</reference>
<dbReference type="AlphaFoldDB" id="A0A9P6E3M1"/>
<feature type="signal peptide" evidence="2">
    <location>
        <begin position="1"/>
        <end position="23"/>
    </location>
</feature>
<evidence type="ECO:0008006" key="5">
    <source>
        <dbReference type="Google" id="ProtNLM"/>
    </source>
</evidence>
<name>A0A9P6E3M1_9AGAR</name>
<comment type="caution">
    <text evidence="3">The sequence shown here is derived from an EMBL/GenBank/DDBJ whole genome shotgun (WGS) entry which is preliminary data.</text>
</comment>
<feature type="region of interest" description="Disordered" evidence="1">
    <location>
        <begin position="606"/>
        <end position="626"/>
    </location>
</feature>
<accession>A0A9P6E3M1</accession>
<dbReference type="Proteomes" id="UP000807306">
    <property type="component" value="Unassembled WGS sequence"/>
</dbReference>
<feature type="compositionally biased region" description="Pro residues" evidence="1">
    <location>
        <begin position="612"/>
        <end position="625"/>
    </location>
</feature>
<gene>
    <name evidence="3" type="ORF">CPB83DRAFT_840878</name>
</gene>
<evidence type="ECO:0000256" key="2">
    <source>
        <dbReference type="SAM" id="SignalP"/>
    </source>
</evidence>
<evidence type="ECO:0000256" key="1">
    <source>
        <dbReference type="SAM" id="MobiDB-lite"/>
    </source>
</evidence>
<keyword evidence="2" id="KW-0732">Signal</keyword>
<protein>
    <recommendedName>
        <fullName evidence="5">MYND-type domain-containing protein</fullName>
    </recommendedName>
</protein>
<dbReference type="SUPFAM" id="SSF144232">
    <property type="entry name" value="HIT/MYND zinc finger-like"/>
    <property type="match status" value="1"/>
</dbReference>
<evidence type="ECO:0000313" key="3">
    <source>
        <dbReference type="EMBL" id="KAF9521916.1"/>
    </source>
</evidence>
<keyword evidence="4" id="KW-1185">Reference proteome</keyword>
<dbReference type="OrthoDB" id="3237250at2759"/>
<feature type="chain" id="PRO_5040442581" description="MYND-type domain-containing protein" evidence="2">
    <location>
        <begin position="24"/>
        <end position="1269"/>
    </location>
</feature>
<dbReference type="EMBL" id="MU157974">
    <property type="protein sequence ID" value="KAF9521916.1"/>
    <property type="molecule type" value="Genomic_DNA"/>
</dbReference>
<sequence length="1269" mass="145404">MPQSVPLFDLLVFLLINMHSWEALRLPFVYANRLDDPVQDGELPHINIQPAPVVVKCRSHNCSITTDDRTTFVVCSECRSRVYCSLGCAKNDEVWHTKFCSHHITMLAQSLYSENRTILGAIAIKHLIVPDFQYEDVSDYMRQASKVATRVQVELVLLEDQQQYPVLFLNLEQISAVSIDELDAALASKVKRSDTPILGVTIDCQHGIWGGFGRGVEIQESFQMDQSSGGSQLCDTSLGAVNSFGMNLLKLAVPSKVVRDYIASDLWIPLQCTQDPFYAITFLRKSDDEVAIVYSFDSAIDRPLVALPYEIEQDKHCRPIYLNLGNARYPNYFYNGQPYLPFVPVNDIFEGPIFHRFNGTRGTFEDLITLQQNGQYMFDSDIAVSWIRVEQVIMKLCRAFYRPLVKLDTPPFPYPSQTKFHHPKGKISQVLDAIFFARKLIVFLVAELRYSIACSDHVKDEPWTSVWPRLEGVGHFDVTWMGNLARSKAMTSKTLAGCVVESAELERPYRFHRFAYYNVPIHLIIGHVCIDSEVGPLVKLDAISCNAGLPLEMEPLLEVVQERWNCIMPDFLQICRAKGSASTPELPDRPPSPDWAIPTYSPHPNDFLLSPESPPSSPKPDPNPFLPAGLPADQREWWYDHRRDVELMEECGDGPEKDIDAELRLERILKAAQANLLAEHLLDGYEAIWYFWEPTPLHPQFLVRRKMHRSEVKRIWPYISDSHRIYNSYRNEWDLYHPSCDFVTLTRDLTTRHKIDSVNDMDLLDIIEGAFGLSETSEEVDFALDASTLLHVENRCNRLESPTVQQSALDHAKRRFGFLPSDSCDQEEQKSWWYWLGIGSGVHDASLGALVHALLNRNTRRLELMLDIYVRRRQFTDIDTFVIRRCPNAILSTTTSKTCNLYLLYFSLSEDIEWVLAVPNAADVVLALRMGWADTRENLVRQYLEIGVVFFTLVPRLSPSDPSLCVQIESLVPSLVAPRSRKHHLSDFYDYQTRREEFLDSPLGRCMGKTGGISGRLWRKDSTKFESRLKNVLSGPTAIAKWIGVQVECGNDLFYDDFMSPMMDAFVSGQYQMPYGDPTVVTLNKLTSWYPTNAVFNCRYNFENAIWNSRWSIYHEEMFNQWEKDIFQTATPTTSSEWKRGFGPRPAQLDAAYEEYCIAFLESYMATYSESALHLGFLCIPLFQDNSLGHRIDHSIAFRLNMSSLSSFYYFILLPNIDLSPLFKVGQPLERRHEKIIKDMDSDTYAFKFGYFGAVAGQLYDCILSNFFC</sequence>
<evidence type="ECO:0000313" key="4">
    <source>
        <dbReference type="Proteomes" id="UP000807306"/>
    </source>
</evidence>
<proteinExistence type="predicted"/>
<organism evidence="3 4">
    <name type="scientific">Crepidotus variabilis</name>
    <dbReference type="NCBI Taxonomy" id="179855"/>
    <lineage>
        <taxon>Eukaryota</taxon>
        <taxon>Fungi</taxon>
        <taxon>Dikarya</taxon>
        <taxon>Basidiomycota</taxon>
        <taxon>Agaricomycotina</taxon>
        <taxon>Agaricomycetes</taxon>
        <taxon>Agaricomycetidae</taxon>
        <taxon>Agaricales</taxon>
        <taxon>Agaricineae</taxon>
        <taxon>Crepidotaceae</taxon>
        <taxon>Crepidotus</taxon>
    </lineage>
</organism>